<evidence type="ECO:0000313" key="1">
    <source>
        <dbReference type="EMBL" id="KAJ1099507.1"/>
    </source>
</evidence>
<dbReference type="Proteomes" id="UP001066276">
    <property type="component" value="Chromosome 10"/>
</dbReference>
<protein>
    <recommendedName>
        <fullName evidence="3">RNase H type-1 domain-containing protein</fullName>
    </recommendedName>
</protein>
<keyword evidence="2" id="KW-1185">Reference proteome</keyword>
<gene>
    <name evidence="1" type="ORF">NDU88_004608</name>
</gene>
<accession>A0AAV7M7K6</accession>
<proteinExistence type="predicted"/>
<reference evidence="1" key="1">
    <citation type="journal article" date="2022" name="bioRxiv">
        <title>Sequencing and chromosome-scale assembly of the giantPleurodeles waltlgenome.</title>
        <authorList>
            <person name="Brown T."/>
            <person name="Elewa A."/>
            <person name="Iarovenko S."/>
            <person name="Subramanian E."/>
            <person name="Araus A.J."/>
            <person name="Petzold A."/>
            <person name="Susuki M."/>
            <person name="Suzuki K.-i.T."/>
            <person name="Hayashi T."/>
            <person name="Toyoda A."/>
            <person name="Oliveira C."/>
            <person name="Osipova E."/>
            <person name="Leigh N.D."/>
            <person name="Simon A."/>
            <person name="Yun M.H."/>
        </authorList>
    </citation>
    <scope>NUCLEOTIDE SEQUENCE</scope>
    <source>
        <strain evidence="1">20211129_DDA</strain>
        <tissue evidence="1">Liver</tissue>
    </source>
</reference>
<evidence type="ECO:0008006" key="3">
    <source>
        <dbReference type="Google" id="ProtNLM"/>
    </source>
</evidence>
<evidence type="ECO:0000313" key="2">
    <source>
        <dbReference type="Proteomes" id="UP001066276"/>
    </source>
</evidence>
<organism evidence="1 2">
    <name type="scientific">Pleurodeles waltl</name>
    <name type="common">Iberian ribbed newt</name>
    <dbReference type="NCBI Taxonomy" id="8319"/>
    <lineage>
        <taxon>Eukaryota</taxon>
        <taxon>Metazoa</taxon>
        <taxon>Chordata</taxon>
        <taxon>Craniata</taxon>
        <taxon>Vertebrata</taxon>
        <taxon>Euteleostomi</taxon>
        <taxon>Amphibia</taxon>
        <taxon>Batrachia</taxon>
        <taxon>Caudata</taxon>
        <taxon>Salamandroidea</taxon>
        <taxon>Salamandridae</taxon>
        <taxon>Pleurodelinae</taxon>
        <taxon>Pleurodeles</taxon>
    </lineage>
</organism>
<sequence>MAVLRALLAFQEALKDLNVVVRTDNEVARAYLNRQEDTHSAPPPPPNLVVAQICAREEMFVFDLKAVYIGGDTFLSGQSQTEHAVLCDVSLGSSSVPQSVPQVWGALAGSVCLSGECYSVSAPGSPDSFSLVSGSLAIDWVGLVQLGCSSQVAQEI</sequence>
<dbReference type="AlphaFoldDB" id="A0AAV7M7K6"/>
<comment type="caution">
    <text evidence="1">The sequence shown here is derived from an EMBL/GenBank/DDBJ whole genome shotgun (WGS) entry which is preliminary data.</text>
</comment>
<dbReference type="EMBL" id="JANPWB010000014">
    <property type="protein sequence ID" value="KAJ1099507.1"/>
    <property type="molecule type" value="Genomic_DNA"/>
</dbReference>
<name>A0AAV7M7K6_PLEWA</name>